<dbReference type="Pfam" id="PF06337">
    <property type="entry name" value="DUSP"/>
    <property type="match status" value="1"/>
</dbReference>
<dbReference type="PROSITE" id="PS51283">
    <property type="entry name" value="DUSP"/>
    <property type="match status" value="1"/>
</dbReference>
<dbReference type="Gene3D" id="3.30.2230.10">
    <property type="entry name" value="DUSP-like"/>
    <property type="match status" value="1"/>
</dbReference>
<evidence type="ECO:0000313" key="2">
    <source>
        <dbReference type="EMBL" id="CAI2363817.1"/>
    </source>
</evidence>
<name>A0AAD1UAQ9_EUPCR</name>
<reference evidence="2" key="1">
    <citation type="submission" date="2023-07" db="EMBL/GenBank/DDBJ databases">
        <authorList>
            <consortium name="AG Swart"/>
            <person name="Singh M."/>
            <person name="Singh A."/>
            <person name="Seah K."/>
            <person name="Emmerich C."/>
        </authorList>
    </citation>
    <scope>NUCLEOTIDE SEQUENCE</scope>
    <source>
        <strain evidence="2">DP1</strain>
    </source>
</reference>
<evidence type="ECO:0000313" key="3">
    <source>
        <dbReference type="Proteomes" id="UP001295684"/>
    </source>
</evidence>
<dbReference type="GO" id="GO:0004843">
    <property type="term" value="F:cysteine-type deubiquitinase activity"/>
    <property type="evidence" value="ECO:0007669"/>
    <property type="project" value="InterPro"/>
</dbReference>
<gene>
    <name evidence="2" type="ORF">ECRASSUSDP1_LOCUS5156</name>
</gene>
<keyword evidence="3" id="KW-1185">Reference proteome</keyword>
<organism evidence="2 3">
    <name type="scientific">Euplotes crassus</name>
    <dbReference type="NCBI Taxonomy" id="5936"/>
    <lineage>
        <taxon>Eukaryota</taxon>
        <taxon>Sar</taxon>
        <taxon>Alveolata</taxon>
        <taxon>Ciliophora</taxon>
        <taxon>Intramacronucleata</taxon>
        <taxon>Spirotrichea</taxon>
        <taxon>Hypotrichia</taxon>
        <taxon>Euplotida</taxon>
        <taxon>Euplotidae</taxon>
        <taxon>Moneuplotes</taxon>
    </lineage>
</organism>
<feature type="domain" description="DUSP" evidence="1">
    <location>
        <begin position="337"/>
        <end position="496"/>
    </location>
</feature>
<proteinExistence type="predicted"/>
<evidence type="ECO:0000259" key="1">
    <source>
        <dbReference type="PROSITE" id="PS51283"/>
    </source>
</evidence>
<dbReference type="Proteomes" id="UP001295684">
    <property type="component" value="Unassembled WGS sequence"/>
</dbReference>
<dbReference type="SUPFAM" id="SSF143791">
    <property type="entry name" value="DUSP-like"/>
    <property type="match status" value="1"/>
</dbReference>
<dbReference type="InterPro" id="IPR035927">
    <property type="entry name" value="DUSP-like_sf"/>
</dbReference>
<dbReference type="AlphaFoldDB" id="A0AAD1UAQ9"/>
<sequence>MKKNIKNINFIRKSEIMLETVRNLRTKIDSGQVSHKKKQLHTFCMSKVSPRPRTVLQSVKSSIFKLISQLTKLSKKISQMDVDNIQILHSALKEAQNSLRCALGSGEKQIPTSCIKLDQKQTRKCLNKSEPEINNVWKHQSPNLKLLTDSDKKVNNTTLSRAYKDLNFSSFHNNRGKIESLASRNLRKHSKNEKHKGSCMKSLTRLNICQNKRYKTEFTSVNTPKVNNRRVPVTEKLFNLSSFKDKISKFSTTSPLISEKKKPESIKCSEKKRLLPKSLITKKAPLMQRAKSETTLQNAIQFTDVSTKSMCQKRHPYTRCECTTKGPKPCGVYCCYLSSEFQKKILFEKLRILDLEEDSLRENSKYAICIKWWYKWCDFVNISVDALQKFNTLPDTEEFDSQGSILQSLLHESSESEEIYSYEGHKLSLIEEEETYDKPSIINNRSLLSPDPDDDSRLKSYSTENYDYVLVTAYQWNFLKKWFLCDFEIEISRGFS</sequence>
<dbReference type="InterPro" id="IPR006615">
    <property type="entry name" value="Pept_C19_DUSP"/>
</dbReference>
<protein>
    <recommendedName>
        <fullName evidence="1">DUSP domain-containing protein</fullName>
    </recommendedName>
</protein>
<accession>A0AAD1UAQ9</accession>
<comment type="caution">
    <text evidence="2">The sequence shown here is derived from an EMBL/GenBank/DDBJ whole genome shotgun (WGS) entry which is preliminary data.</text>
</comment>
<dbReference type="EMBL" id="CAMPGE010004965">
    <property type="protein sequence ID" value="CAI2363817.1"/>
    <property type="molecule type" value="Genomic_DNA"/>
</dbReference>